<dbReference type="InterPro" id="IPR018060">
    <property type="entry name" value="HTH_AraC"/>
</dbReference>
<dbReference type="SUPFAM" id="SSF46689">
    <property type="entry name" value="Homeodomain-like"/>
    <property type="match status" value="2"/>
</dbReference>
<dbReference type="Proteomes" id="UP000092484">
    <property type="component" value="Unassembled WGS sequence"/>
</dbReference>
<sequence length="274" mass="30021">MTAQRFPTRILDGTTIERLRFGKGDYVHPPSGQLELRVVRRGSSQAEIDLGSGSRSVFTRPGDVLLSLPDKATRFGIVDDREVSILAIAAPNALTWVRQAGGVDLEELSPLSRKPLRAPLIARLIDRLESEADGPEPISEAIVLVILAEALRMARRLRAREGATVLSHAEILRIIAKVEAQLEKPASADELAAEVGVSRRTFGAIFKEATGLPFHQYVLQLRVERAVELLTESNLPLPQVALRCGFAHQAHMSRMVSRLKGEPPGAIRNRGRSV</sequence>
<evidence type="ECO:0000259" key="4">
    <source>
        <dbReference type="PROSITE" id="PS01124"/>
    </source>
</evidence>
<accession>A0A1A7BEK8</accession>
<dbReference type="PATRIC" id="fig|1300349.4.peg.1378"/>
<keyword evidence="1" id="KW-0805">Transcription regulation</keyword>
<keyword evidence="3" id="KW-0804">Transcription</keyword>
<evidence type="ECO:0000256" key="2">
    <source>
        <dbReference type="ARBA" id="ARBA00023125"/>
    </source>
</evidence>
<dbReference type="RefSeq" id="WP_068863472.1">
    <property type="nucleotide sequence ID" value="NZ_LZYB01000003.1"/>
</dbReference>
<dbReference type="GO" id="GO:0003700">
    <property type="term" value="F:DNA-binding transcription factor activity"/>
    <property type="evidence" value="ECO:0007669"/>
    <property type="project" value="InterPro"/>
</dbReference>
<dbReference type="STRING" id="1300349.I603_1381"/>
<dbReference type="InterPro" id="IPR050204">
    <property type="entry name" value="AraC_XylS_family_regulators"/>
</dbReference>
<reference evidence="5 6" key="1">
    <citation type="submission" date="2016-06" db="EMBL/GenBank/DDBJ databases">
        <title>Genome sequence of Porphyrobacter dokdonensis DSW-74.</title>
        <authorList>
            <person name="Kim J.F."/>
            <person name="Song J.Y."/>
        </authorList>
    </citation>
    <scope>NUCLEOTIDE SEQUENCE [LARGE SCALE GENOMIC DNA]</scope>
    <source>
        <strain evidence="5 6">DSW-74</strain>
    </source>
</reference>
<keyword evidence="6" id="KW-1185">Reference proteome</keyword>
<dbReference type="PANTHER" id="PTHR46796:SF2">
    <property type="entry name" value="TRANSCRIPTIONAL REGULATORY PROTEIN"/>
    <property type="match status" value="1"/>
</dbReference>
<dbReference type="PROSITE" id="PS01124">
    <property type="entry name" value="HTH_ARAC_FAMILY_2"/>
    <property type="match status" value="1"/>
</dbReference>
<dbReference type="Gene3D" id="1.10.10.60">
    <property type="entry name" value="Homeodomain-like"/>
    <property type="match status" value="1"/>
</dbReference>
<evidence type="ECO:0000313" key="6">
    <source>
        <dbReference type="Proteomes" id="UP000092484"/>
    </source>
</evidence>
<dbReference type="AlphaFoldDB" id="A0A1A7BEK8"/>
<proteinExistence type="predicted"/>
<evidence type="ECO:0000313" key="5">
    <source>
        <dbReference type="EMBL" id="OBV10973.1"/>
    </source>
</evidence>
<feature type="domain" description="HTH araC/xylS-type" evidence="4">
    <location>
        <begin position="172"/>
        <end position="270"/>
    </location>
</feature>
<evidence type="ECO:0000256" key="1">
    <source>
        <dbReference type="ARBA" id="ARBA00023015"/>
    </source>
</evidence>
<dbReference type="PANTHER" id="PTHR46796">
    <property type="entry name" value="HTH-TYPE TRANSCRIPTIONAL ACTIVATOR RHAS-RELATED"/>
    <property type="match status" value="1"/>
</dbReference>
<dbReference type="SMART" id="SM00342">
    <property type="entry name" value="HTH_ARAC"/>
    <property type="match status" value="1"/>
</dbReference>
<organism evidence="5 6">
    <name type="scientific">Erythrobacter dokdonensis DSW-74</name>
    <dbReference type="NCBI Taxonomy" id="1300349"/>
    <lineage>
        <taxon>Bacteria</taxon>
        <taxon>Pseudomonadati</taxon>
        <taxon>Pseudomonadota</taxon>
        <taxon>Alphaproteobacteria</taxon>
        <taxon>Sphingomonadales</taxon>
        <taxon>Erythrobacteraceae</taxon>
        <taxon>Erythrobacter/Porphyrobacter group</taxon>
        <taxon>Erythrobacter</taxon>
    </lineage>
</organism>
<dbReference type="Pfam" id="PF12833">
    <property type="entry name" value="HTH_18"/>
    <property type="match status" value="1"/>
</dbReference>
<dbReference type="GO" id="GO:0043565">
    <property type="term" value="F:sequence-specific DNA binding"/>
    <property type="evidence" value="ECO:0007669"/>
    <property type="project" value="InterPro"/>
</dbReference>
<evidence type="ECO:0000256" key="3">
    <source>
        <dbReference type="ARBA" id="ARBA00023163"/>
    </source>
</evidence>
<name>A0A1A7BEK8_9SPHN</name>
<comment type="caution">
    <text evidence="5">The sequence shown here is derived from an EMBL/GenBank/DDBJ whole genome shotgun (WGS) entry which is preliminary data.</text>
</comment>
<gene>
    <name evidence="5" type="ORF">I603_1381</name>
</gene>
<keyword evidence="2" id="KW-0238">DNA-binding</keyword>
<dbReference type="EMBL" id="LZYB01000003">
    <property type="protein sequence ID" value="OBV10973.1"/>
    <property type="molecule type" value="Genomic_DNA"/>
</dbReference>
<dbReference type="InterPro" id="IPR009057">
    <property type="entry name" value="Homeodomain-like_sf"/>
</dbReference>
<protein>
    <submittedName>
        <fullName evidence="5">AraC family transcriptional regulatory protein</fullName>
    </submittedName>
</protein>